<sequence>MSLLDWIVLSVTLTFIVGYGIYRSRQQQNLETYLTGGHTLTWWHVCLSVMATQASAVTFLSGPGQAYTDGMRFVQFYFGLPLAMVVISITFIPIFHRLNVYTAYEFLETRFDLKTRTLTALLFLLPRWLSTGISIYAPSIILSTIFGWDIVWTNLAMGGILLIYTVLGGSRAVSYTHVQQMFIVLGGMFLAGYLVVRLLPENMGLVDTLEVAGKMGKLQTINWQFDWNDRYNIWSGLIGGFFLQLSYFGTDQSQVGRYLGGETIGQSRLGLLMNGIVKIPMQFLILLVGALVFVFYQFHQPPLLFNETALKKVEHTAAYQTLQREHTQRFEEKKQVVTQLQSALERGDEGGIASLQQRVQTLDHQTTELRNQTKTLVQAEGGDANDTNYVFLSFVVKYLPPGVVGLLIAIIFIASMGSIASAISSLTSSFVVDIYRRMWVKNGTEAHYIRVSKISTAVWGMLSIAVAMYASRVGSLIEAVNILGSLFYGTVLGVFVVAFYFKSIGAQATFWAAVGAEILVVVFWVLNLTAFLWLNVIGCVAVVGLGLLLSRLDRTTNSPTQD</sequence>
<dbReference type="CDD" id="cd11494">
    <property type="entry name" value="SLC5sbd_NIS-like_u2"/>
    <property type="match status" value="1"/>
</dbReference>
<feature type="transmembrane region" description="Helical" evidence="12">
    <location>
        <begin position="6"/>
        <end position="22"/>
    </location>
</feature>
<dbReference type="Gene3D" id="1.20.1730.10">
    <property type="entry name" value="Sodium/glucose cotransporter"/>
    <property type="match status" value="1"/>
</dbReference>
<keyword evidence="6 12" id="KW-1133">Transmembrane helix</keyword>
<evidence type="ECO:0000256" key="5">
    <source>
        <dbReference type="ARBA" id="ARBA00022692"/>
    </source>
</evidence>
<feature type="transmembrane region" description="Helical" evidence="12">
    <location>
        <begin position="42"/>
        <end position="62"/>
    </location>
</feature>
<evidence type="ECO:0000256" key="11">
    <source>
        <dbReference type="RuleBase" id="RU362091"/>
    </source>
</evidence>
<accession>A0A2S7IT10</accession>
<evidence type="ECO:0000256" key="8">
    <source>
        <dbReference type="ARBA" id="ARBA00023065"/>
    </source>
</evidence>
<dbReference type="GO" id="GO:0006814">
    <property type="term" value="P:sodium ion transport"/>
    <property type="evidence" value="ECO:0007669"/>
    <property type="project" value="UniProtKB-KW"/>
</dbReference>
<evidence type="ECO:0000313" key="14">
    <source>
        <dbReference type="Proteomes" id="UP000239590"/>
    </source>
</evidence>
<feature type="transmembrane region" description="Helical" evidence="12">
    <location>
        <begin position="271"/>
        <end position="296"/>
    </location>
</feature>
<evidence type="ECO:0000313" key="13">
    <source>
        <dbReference type="EMBL" id="PQA60857.1"/>
    </source>
</evidence>
<evidence type="ECO:0000256" key="7">
    <source>
        <dbReference type="ARBA" id="ARBA00023053"/>
    </source>
</evidence>
<keyword evidence="4" id="KW-1003">Cell membrane</keyword>
<evidence type="ECO:0000256" key="4">
    <source>
        <dbReference type="ARBA" id="ARBA00022475"/>
    </source>
</evidence>
<evidence type="ECO:0000256" key="9">
    <source>
        <dbReference type="ARBA" id="ARBA00023136"/>
    </source>
</evidence>
<feature type="transmembrane region" description="Helical" evidence="12">
    <location>
        <begin position="532"/>
        <end position="549"/>
    </location>
</feature>
<keyword evidence="5 12" id="KW-0812">Transmembrane</keyword>
<dbReference type="InterPro" id="IPR038377">
    <property type="entry name" value="Na/Glc_symporter_sf"/>
</dbReference>
<keyword evidence="10" id="KW-0739">Sodium transport</keyword>
<evidence type="ECO:0000256" key="1">
    <source>
        <dbReference type="ARBA" id="ARBA00004651"/>
    </source>
</evidence>
<protein>
    <submittedName>
        <fullName evidence="13">Sodium:solute symporter</fullName>
    </submittedName>
</protein>
<feature type="transmembrane region" description="Helical" evidence="12">
    <location>
        <begin position="74"/>
        <end position="96"/>
    </location>
</feature>
<dbReference type="PROSITE" id="PS50283">
    <property type="entry name" value="NA_SOLUT_SYMP_3"/>
    <property type="match status" value="1"/>
</dbReference>
<feature type="transmembrane region" description="Helical" evidence="12">
    <location>
        <begin position="181"/>
        <end position="199"/>
    </location>
</feature>
<evidence type="ECO:0000256" key="2">
    <source>
        <dbReference type="ARBA" id="ARBA00006434"/>
    </source>
</evidence>
<dbReference type="InterPro" id="IPR051163">
    <property type="entry name" value="Sodium:Solute_Symporter_SSF"/>
</dbReference>
<name>A0A2S7IT10_9BACT</name>
<feature type="transmembrane region" description="Helical" evidence="12">
    <location>
        <begin position="150"/>
        <end position="169"/>
    </location>
</feature>
<feature type="transmembrane region" description="Helical" evidence="12">
    <location>
        <begin position="231"/>
        <end position="250"/>
    </location>
</feature>
<proteinExistence type="inferred from homology"/>
<dbReference type="RefSeq" id="WP_104713586.1">
    <property type="nucleotide sequence ID" value="NZ_PTRA01000001.1"/>
</dbReference>
<feature type="transmembrane region" description="Helical" evidence="12">
    <location>
        <begin position="117"/>
        <end position="138"/>
    </location>
</feature>
<organism evidence="13 14">
    <name type="scientific">Siphonobacter curvatus</name>
    <dbReference type="NCBI Taxonomy" id="2094562"/>
    <lineage>
        <taxon>Bacteria</taxon>
        <taxon>Pseudomonadati</taxon>
        <taxon>Bacteroidota</taxon>
        <taxon>Cytophagia</taxon>
        <taxon>Cytophagales</taxon>
        <taxon>Cytophagaceae</taxon>
        <taxon>Siphonobacter</taxon>
    </lineage>
</organism>
<dbReference type="PRINTS" id="PR00173">
    <property type="entry name" value="EDTRNSPORT"/>
</dbReference>
<keyword evidence="14" id="KW-1185">Reference proteome</keyword>
<dbReference type="GO" id="GO:0015293">
    <property type="term" value="F:symporter activity"/>
    <property type="evidence" value="ECO:0007669"/>
    <property type="project" value="TreeGrafter"/>
</dbReference>
<dbReference type="PANTHER" id="PTHR42985">
    <property type="entry name" value="SODIUM-COUPLED MONOCARBOXYLATE TRANSPORTER"/>
    <property type="match status" value="1"/>
</dbReference>
<dbReference type="InterPro" id="IPR001734">
    <property type="entry name" value="Na/solute_symporter"/>
</dbReference>
<gene>
    <name evidence="13" type="ORF">C5O19_14955</name>
</gene>
<dbReference type="OrthoDB" id="9803597at2"/>
<dbReference type="GO" id="GO:0005886">
    <property type="term" value="C:plasma membrane"/>
    <property type="evidence" value="ECO:0007669"/>
    <property type="project" value="UniProtKB-SubCell"/>
</dbReference>
<dbReference type="AlphaFoldDB" id="A0A2S7IT10"/>
<keyword evidence="9 12" id="KW-0472">Membrane</keyword>
<keyword evidence="8" id="KW-0406">Ion transport</keyword>
<dbReference type="Pfam" id="PF00474">
    <property type="entry name" value="SSF"/>
    <property type="match status" value="2"/>
</dbReference>
<evidence type="ECO:0000256" key="6">
    <source>
        <dbReference type="ARBA" id="ARBA00022989"/>
    </source>
</evidence>
<reference evidence="14" key="1">
    <citation type="submission" date="2018-02" db="EMBL/GenBank/DDBJ databases">
        <title>Genome sequencing of Solimonas sp. HR-BB.</title>
        <authorList>
            <person name="Lee Y."/>
            <person name="Jeon C.O."/>
        </authorList>
    </citation>
    <scope>NUCLEOTIDE SEQUENCE [LARGE SCALE GENOMIC DNA]</scope>
    <source>
        <strain evidence="14">HR-U</strain>
    </source>
</reference>
<dbReference type="EMBL" id="PTRA01000001">
    <property type="protein sequence ID" value="PQA60857.1"/>
    <property type="molecule type" value="Genomic_DNA"/>
</dbReference>
<feature type="transmembrane region" description="Helical" evidence="12">
    <location>
        <begin position="403"/>
        <end position="431"/>
    </location>
</feature>
<comment type="similarity">
    <text evidence="2 11">Belongs to the sodium:solute symporter (SSF) (TC 2.A.21) family.</text>
</comment>
<evidence type="ECO:0000256" key="10">
    <source>
        <dbReference type="ARBA" id="ARBA00023201"/>
    </source>
</evidence>
<comment type="caution">
    <text evidence="13">The sequence shown here is derived from an EMBL/GenBank/DDBJ whole genome shotgun (WGS) entry which is preliminary data.</text>
</comment>
<feature type="transmembrane region" description="Helical" evidence="12">
    <location>
        <begin position="451"/>
        <end position="470"/>
    </location>
</feature>
<evidence type="ECO:0000256" key="3">
    <source>
        <dbReference type="ARBA" id="ARBA00022448"/>
    </source>
</evidence>
<keyword evidence="7" id="KW-0915">Sodium</keyword>
<evidence type="ECO:0000256" key="12">
    <source>
        <dbReference type="SAM" id="Phobius"/>
    </source>
</evidence>
<dbReference type="Proteomes" id="UP000239590">
    <property type="component" value="Unassembled WGS sequence"/>
</dbReference>
<comment type="subcellular location">
    <subcellularLocation>
        <location evidence="1">Cell membrane</location>
        <topology evidence="1">Multi-pass membrane protein</topology>
    </subcellularLocation>
</comment>
<feature type="transmembrane region" description="Helical" evidence="12">
    <location>
        <begin position="482"/>
        <end position="501"/>
    </location>
</feature>
<feature type="transmembrane region" description="Helical" evidence="12">
    <location>
        <begin position="508"/>
        <end position="526"/>
    </location>
</feature>
<dbReference type="PANTHER" id="PTHR42985:SF40">
    <property type="entry name" value="LD47995P-RELATED"/>
    <property type="match status" value="1"/>
</dbReference>
<keyword evidence="3" id="KW-0813">Transport</keyword>